<dbReference type="EMBL" id="BPQB01000033">
    <property type="protein sequence ID" value="GJE93543.1"/>
    <property type="molecule type" value="Genomic_DNA"/>
</dbReference>
<dbReference type="InterPro" id="IPR001810">
    <property type="entry name" value="F-box_dom"/>
</dbReference>
<organism evidence="3 4">
    <name type="scientific">Phanerochaete sordida</name>
    <dbReference type="NCBI Taxonomy" id="48140"/>
    <lineage>
        <taxon>Eukaryota</taxon>
        <taxon>Fungi</taxon>
        <taxon>Dikarya</taxon>
        <taxon>Basidiomycota</taxon>
        <taxon>Agaricomycotina</taxon>
        <taxon>Agaricomycetes</taxon>
        <taxon>Polyporales</taxon>
        <taxon>Phanerochaetaceae</taxon>
        <taxon>Phanerochaete</taxon>
    </lineage>
</organism>
<feature type="domain" description="F-box" evidence="2">
    <location>
        <begin position="14"/>
        <end position="63"/>
    </location>
</feature>
<comment type="caution">
    <text evidence="3">The sequence shown here is derived from an EMBL/GenBank/DDBJ whole genome shotgun (WGS) entry which is preliminary data.</text>
</comment>
<dbReference type="PROSITE" id="PS50181">
    <property type="entry name" value="FBOX"/>
    <property type="match status" value="1"/>
</dbReference>
<dbReference type="Pfam" id="PF00646">
    <property type="entry name" value="F-box"/>
    <property type="match status" value="1"/>
</dbReference>
<dbReference type="InterPro" id="IPR036047">
    <property type="entry name" value="F-box-like_dom_sf"/>
</dbReference>
<dbReference type="OrthoDB" id="3260441at2759"/>
<name>A0A9P3GCE5_9APHY</name>
<keyword evidence="4" id="KW-1185">Reference proteome</keyword>
<evidence type="ECO:0000256" key="1">
    <source>
        <dbReference type="SAM" id="MobiDB-lite"/>
    </source>
</evidence>
<evidence type="ECO:0000259" key="2">
    <source>
        <dbReference type="PROSITE" id="PS50181"/>
    </source>
</evidence>
<feature type="region of interest" description="Disordered" evidence="1">
    <location>
        <begin position="384"/>
        <end position="404"/>
    </location>
</feature>
<proteinExistence type="predicted"/>
<reference evidence="3 4" key="1">
    <citation type="submission" date="2021-08" db="EMBL/GenBank/DDBJ databases">
        <title>Draft Genome Sequence of Phanerochaete sordida strain YK-624.</title>
        <authorList>
            <person name="Mori T."/>
            <person name="Dohra H."/>
            <person name="Suzuki T."/>
            <person name="Kawagishi H."/>
            <person name="Hirai H."/>
        </authorList>
    </citation>
    <scope>NUCLEOTIDE SEQUENCE [LARGE SCALE GENOMIC DNA]</scope>
    <source>
        <strain evidence="3 4">YK-624</strain>
    </source>
</reference>
<dbReference type="CDD" id="cd09917">
    <property type="entry name" value="F-box_SF"/>
    <property type="match status" value="1"/>
</dbReference>
<evidence type="ECO:0000313" key="3">
    <source>
        <dbReference type="EMBL" id="GJE93543.1"/>
    </source>
</evidence>
<sequence length="681" mass="76766">MKRRMRGTKTAGKLAPLLAMPADIWFEVVSHLTPKDLLHLSRTSKHFRTMLVSQAQKHLWAAARRNVGFPKPPEHIGEPRVAAMYFSATCFSCGKRGLLCDLGLITRYCKGCKTERVKKGCTLRKGYDVSEEFMPVFQLLPSSRSDYHDTGRSNDETNDSYDAVEFSSVLVQYCDLLNGDDQVALQAFVDERKRLVQATRELSKALEEWEREQCNLEKDIPRVRQESIEEKLLELGYPRTDFHYLEISSPWRDSWREILRKSQKLTPRIWTRILPRLERLLAGAKTERERSERSYRRFLRERELWDVYGEFLRDVPADDGPLPHVRWVDSLPAVRALLDEDDARVPVTVARLRAVLPALQEEARSIRARLAQVVWAHFAERARPAQEPRARPSSQIDKTDGGRSASRVVHGMLLPTQELEPEELQNLPGVPQDVEPGSEAVLALATALFLCYRCVTCRGVPIPGAGDTVYSITELAAHIHTDHAAGDWAVAEPRVESEMARKVLNQLGLPEDVRYEVVSGRIVCGCATFRHPATLAQLISHIMQETSLHRALADRHNLSSCPSDEVLVDQHDFTSATPFLRLLDADETFAPEPLSDAESSLANRWAQTFDGKPIACRVCTLCATVPNDSLSRRHVANARDAPCVPHAPAMEPAVLVRHVTVTHGREARLDDAQHVQPTARS</sequence>
<dbReference type="SUPFAM" id="SSF81383">
    <property type="entry name" value="F-box domain"/>
    <property type="match status" value="1"/>
</dbReference>
<dbReference type="AlphaFoldDB" id="A0A9P3GCE5"/>
<protein>
    <submittedName>
        <fullName evidence="3">F-box protein</fullName>
    </submittedName>
</protein>
<evidence type="ECO:0000313" key="4">
    <source>
        <dbReference type="Proteomes" id="UP000703269"/>
    </source>
</evidence>
<dbReference type="Proteomes" id="UP000703269">
    <property type="component" value="Unassembled WGS sequence"/>
</dbReference>
<accession>A0A9P3GCE5</accession>
<dbReference type="Gene3D" id="1.20.1280.50">
    <property type="match status" value="1"/>
</dbReference>
<dbReference type="SMART" id="SM00256">
    <property type="entry name" value="FBOX"/>
    <property type="match status" value="1"/>
</dbReference>
<gene>
    <name evidence="3" type="ORF">PsYK624_097020</name>
</gene>